<name>M3BQH8_SPHMS</name>
<keyword evidence="3" id="KW-1185">Reference proteome</keyword>
<reference evidence="2 3" key="1">
    <citation type="journal article" date="2012" name="PLoS Pathog.">
        <title>Diverse lifestyles and strategies of plant pathogenesis encoded in the genomes of eighteen Dothideomycetes fungi.</title>
        <authorList>
            <person name="Ohm R.A."/>
            <person name="Feau N."/>
            <person name="Henrissat B."/>
            <person name="Schoch C.L."/>
            <person name="Horwitz B.A."/>
            <person name="Barry K.W."/>
            <person name="Condon B.J."/>
            <person name="Copeland A.C."/>
            <person name="Dhillon B."/>
            <person name="Glaser F."/>
            <person name="Hesse C.N."/>
            <person name="Kosti I."/>
            <person name="LaButti K."/>
            <person name="Lindquist E.A."/>
            <person name="Lucas S."/>
            <person name="Salamov A.A."/>
            <person name="Bradshaw R.E."/>
            <person name="Ciuffetti L."/>
            <person name="Hamelin R.C."/>
            <person name="Kema G.H.J."/>
            <person name="Lawrence C."/>
            <person name="Scott J.A."/>
            <person name="Spatafora J.W."/>
            <person name="Turgeon B.G."/>
            <person name="de Wit P.J.G.M."/>
            <person name="Zhong S."/>
            <person name="Goodwin S.B."/>
            <person name="Grigoriev I.V."/>
        </authorList>
    </citation>
    <scope>NUCLEOTIDE SEQUENCE [LARGE SCALE GENOMIC DNA]</scope>
    <source>
        <strain evidence="2 3">SO2202</strain>
    </source>
</reference>
<sequence>MALHHLDLGQIDLVSTTSDRHLQLTSSVQLTASEEALRSLNVVDSREGCSSRRTWMTPAAGFHLTIDLHLCSDLLICRHDLADALAQTLFDASFWRQLQLEPKAKVVSAGSSDSCMRLQICLDHAAGESPAPVRSVHRIAQDVPYHDIQPPPGIQTARLHHVSLHMRFSDTSDRKRRRTPTSWSLVNGSDDDDMLELSTAGPALSPIFEPWTCPRIRRTRITPGRTTSPPPQRPMLASHGELTDGGEENCPPTLKRYYNTSLTDCYPQNHHHEDIFALCDAGIRYAIATPRKRSLKDVELVGHESLTQLSSICPAVFSPSHWESLSSRTILLPTVSHALTQTCGVHARNAALRSKLLELSRRIGASSHPGVISSATQEHVAVHLWRSTQAGLFDSDAASRLQPLASRKSGHVDMLHEAGSSKPSDFRGREVGDCDEAGLDNRDGDCDDEDLFESHGSHERGVVFTQRTPESSQEDFLEMALGSLGCDTDGMLSARCS</sequence>
<evidence type="ECO:0000313" key="3">
    <source>
        <dbReference type="Proteomes" id="UP000016931"/>
    </source>
</evidence>
<dbReference type="HOGENOM" id="CLU_548798_0_0_1"/>
<evidence type="ECO:0000256" key="1">
    <source>
        <dbReference type="SAM" id="MobiDB-lite"/>
    </source>
</evidence>
<proteinExistence type="predicted"/>
<dbReference type="OrthoDB" id="4187154at2759"/>
<dbReference type="AlphaFoldDB" id="M3BQH8"/>
<protein>
    <submittedName>
        <fullName evidence="2">Uncharacterized protein</fullName>
    </submittedName>
</protein>
<gene>
    <name evidence="2" type="ORF">SEPMUDRAFT_121169</name>
</gene>
<evidence type="ECO:0000313" key="2">
    <source>
        <dbReference type="EMBL" id="EMF08383.1"/>
    </source>
</evidence>
<organism evidence="2 3">
    <name type="scientific">Sphaerulina musiva (strain SO2202)</name>
    <name type="common">Poplar stem canker fungus</name>
    <name type="synonym">Septoria musiva</name>
    <dbReference type="NCBI Taxonomy" id="692275"/>
    <lineage>
        <taxon>Eukaryota</taxon>
        <taxon>Fungi</taxon>
        <taxon>Dikarya</taxon>
        <taxon>Ascomycota</taxon>
        <taxon>Pezizomycotina</taxon>
        <taxon>Dothideomycetes</taxon>
        <taxon>Dothideomycetidae</taxon>
        <taxon>Mycosphaerellales</taxon>
        <taxon>Mycosphaerellaceae</taxon>
        <taxon>Sphaerulina</taxon>
    </lineage>
</organism>
<dbReference type="STRING" id="692275.M3BQH8"/>
<feature type="region of interest" description="Disordered" evidence="1">
    <location>
        <begin position="220"/>
        <end position="248"/>
    </location>
</feature>
<dbReference type="GeneID" id="27898800"/>
<accession>M3BQH8</accession>
<dbReference type="OMA" id="VHDEDMA"/>
<dbReference type="eggNOG" id="ENOG502SZNV">
    <property type="taxonomic scope" value="Eukaryota"/>
</dbReference>
<dbReference type="EMBL" id="KB456271">
    <property type="protein sequence ID" value="EMF08383.1"/>
    <property type="molecule type" value="Genomic_DNA"/>
</dbReference>
<dbReference type="RefSeq" id="XP_016756504.1">
    <property type="nucleotide sequence ID" value="XM_016901663.1"/>
</dbReference>
<dbReference type="Proteomes" id="UP000016931">
    <property type="component" value="Unassembled WGS sequence"/>
</dbReference>